<dbReference type="InterPro" id="IPR003767">
    <property type="entry name" value="Malate/L-lactate_DH-like"/>
</dbReference>
<dbReference type="Gene3D" id="1.10.1530.10">
    <property type="match status" value="1"/>
</dbReference>
<evidence type="ECO:0000313" key="3">
    <source>
        <dbReference type="EMBL" id="ANN79069.1"/>
    </source>
</evidence>
<dbReference type="STRING" id="463014.BAU07_19850"/>
<accession>A0A193GIG6</accession>
<dbReference type="InterPro" id="IPR036111">
    <property type="entry name" value="Mal/L-sulfo/L-lacto_DH-like_sf"/>
</dbReference>
<dbReference type="InterPro" id="IPR043143">
    <property type="entry name" value="Mal/L-sulf/L-lact_DH-like_NADP"/>
</dbReference>
<evidence type="ECO:0000256" key="1">
    <source>
        <dbReference type="ARBA" id="ARBA00006056"/>
    </source>
</evidence>
<comment type="similarity">
    <text evidence="1">Belongs to the LDH2/MDH2 oxidoreductase family.</text>
</comment>
<evidence type="ECO:0000313" key="4">
    <source>
        <dbReference type="Proteomes" id="UP000091926"/>
    </source>
</evidence>
<dbReference type="PANTHER" id="PTHR11091">
    <property type="entry name" value="OXIDOREDUCTASE-RELATED"/>
    <property type="match status" value="1"/>
</dbReference>
<evidence type="ECO:0000256" key="2">
    <source>
        <dbReference type="ARBA" id="ARBA00023002"/>
    </source>
</evidence>
<reference evidence="3 4" key="1">
    <citation type="submission" date="2016-06" db="EMBL/GenBank/DDBJ databases">
        <title>Complete genome sequences of Bordetella bronchialis and Bordetella flabilis.</title>
        <authorList>
            <person name="LiPuma J.J."/>
            <person name="Spilker T."/>
        </authorList>
    </citation>
    <scope>NUCLEOTIDE SEQUENCE [LARGE SCALE GENOMIC DNA]</scope>
    <source>
        <strain evidence="3 4">AU10664</strain>
    </source>
</reference>
<name>A0A193GIG6_9BORD</name>
<keyword evidence="4" id="KW-1185">Reference proteome</keyword>
<dbReference type="Pfam" id="PF02615">
    <property type="entry name" value="Ldh_2"/>
    <property type="match status" value="1"/>
</dbReference>
<dbReference type="Proteomes" id="UP000091926">
    <property type="component" value="Chromosome"/>
</dbReference>
<organism evidence="3 4">
    <name type="scientific">Bordetella flabilis</name>
    <dbReference type="NCBI Taxonomy" id="463014"/>
    <lineage>
        <taxon>Bacteria</taxon>
        <taxon>Pseudomonadati</taxon>
        <taxon>Pseudomonadota</taxon>
        <taxon>Betaproteobacteria</taxon>
        <taxon>Burkholderiales</taxon>
        <taxon>Alcaligenaceae</taxon>
        <taxon>Bordetella</taxon>
    </lineage>
</organism>
<proteinExistence type="inferred from homology"/>
<dbReference type="GO" id="GO:0016491">
    <property type="term" value="F:oxidoreductase activity"/>
    <property type="evidence" value="ECO:0007669"/>
    <property type="project" value="UniProtKB-KW"/>
</dbReference>
<dbReference type="SUPFAM" id="SSF89733">
    <property type="entry name" value="L-sulfolactate dehydrogenase-like"/>
    <property type="match status" value="1"/>
</dbReference>
<dbReference type="EMBL" id="CP016172">
    <property type="protein sequence ID" value="ANN79069.1"/>
    <property type="molecule type" value="Genomic_DNA"/>
</dbReference>
<keyword evidence="2" id="KW-0560">Oxidoreductase</keyword>
<dbReference type="AlphaFoldDB" id="A0A193GIG6"/>
<dbReference type="PANTHER" id="PTHR11091:SF0">
    <property type="entry name" value="MALATE DEHYDROGENASE"/>
    <property type="match status" value="1"/>
</dbReference>
<dbReference type="InterPro" id="IPR043144">
    <property type="entry name" value="Mal/L-sulf/L-lact_DH-like_ah"/>
</dbReference>
<gene>
    <name evidence="3" type="ORF">BAU07_19850</name>
</gene>
<protein>
    <submittedName>
        <fullName evidence="3">Hydroxyacid dehydrogenase</fullName>
    </submittedName>
</protein>
<dbReference type="RefSeq" id="WP_066661389.1">
    <property type="nucleotide sequence ID" value="NZ_CBCSCL010000013.1"/>
</dbReference>
<dbReference type="OrthoDB" id="924592at2"/>
<dbReference type="Gene3D" id="3.30.1370.60">
    <property type="entry name" value="Hypothetical oxidoreductase yiak, domain 2"/>
    <property type="match status" value="1"/>
</dbReference>
<dbReference type="KEGG" id="bfz:BAU07_19850"/>
<sequence>MNAPAKDKTLFTEAELNDLGSRAFQGLGLPAADAADVVRVLVLADLFGLSTHGLSRIESYGERLQVGGINARPRITVETVAPALRRVDGDNGVGPLVGMHALRAAMAAAETCGVGVAFARQSNHFGPISPYGLMAAQAGYASVIGSNATTTIAPWGGSDARLGNSPLGFGVPNPGGDPFLLDMAMSVVARAKIRAALKRGEAVPDSWATDASGRPTTDPRAALDGFLLPIGGHKGYGLALLVDLFSGLLSNAAYLTHVKSWVDAPDEPQNLGHFFILIDTRRLGSTQWLTDRMKDFAAILHASAPADPRRPVIVPGEIELDKMARQRQEGIALDPAVVALLRSHAAKAPA</sequence>